<dbReference type="Gene3D" id="1.25.40.20">
    <property type="entry name" value="Ankyrin repeat-containing domain"/>
    <property type="match status" value="2"/>
</dbReference>
<feature type="compositionally biased region" description="Polar residues" evidence="2">
    <location>
        <begin position="540"/>
        <end position="552"/>
    </location>
</feature>
<dbReference type="PANTHER" id="PTHR10622:SF13">
    <property type="entry name" value="NACHT DOMAIN-CONTAINING PROTEIN"/>
    <property type="match status" value="1"/>
</dbReference>
<keyword evidence="5" id="KW-1185">Reference proteome</keyword>
<evidence type="ECO:0000256" key="2">
    <source>
        <dbReference type="SAM" id="MobiDB-lite"/>
    </source>
</evidence>
<evidence type="ECO:0000313" key="5">
    <source>
        <dbReference type="Proteomes" id="UP001296104"/>
    </source>
</evidence>
<dbReference type="PANTHER" id="PTHR10622">
    <property type="entry name" value="HET DOMAIN-CONTAINING PROTEIN"/>
    <property type="match status" value="1"/>
</dbReference>
<feature type="repeat" description="ANK" evidence="1">
    <location>
        <begin position="239"/>
        <end position="263"/>
    </location>
</feature>
<dbReference type="Pfam" id="PF06985">
    <property type="entry name" value="HET"/>
    <property type="match status" value="1"/>
</dbReference>
<feature type="region of interest" description="Disordered" evidence="2">
    <location>
        <begin position="429"/>
        <end position="571"/>
    </location>
</feature>
<sequence length="774" mass="85476">MHLLQLSDSGELRLTTHDGRKLPPYAILSHTWGPDGDEVTFDDVKRRPEEAKSKPGYAKIDFCAQQAKKGDLKHFWIDTCCIDKYNLPELTEAINSMFRWYQQATTCFVYLQDVSFLKRDRTLQELLAPKAVQFWSRDAHYLGTKDDLKDIIHEITGIPIEALLGAPLSRFSAAERLRWAAERETKKPEDKAYCLFGIFDVFLSPIYGEGDNAFARLQTEIEKIRNEQWIFLWKHEDAASRTGHEDIVELLLNAGADVNAFDNNFPLPYALAEASSRGALACAASRGSKLKQHDAIPDGADLNAQADRSWEGNWYTALVVASIHGHGEAVEILVDAGADVNAKSKTGRTPLCEASIEGHEKIVRILIEAGVDVNAKSKTGRIPLCEASERGHEKIVEERLDLGDAGHLAHRRGFWKQFFEASANVSLSGYEEPTDDTVTNTEPTDSFQTPPGHDESTVTGAQMQQQEDDEDFTIESPTQVTGVQTTPKLPPSTSNKTNGDSRANFNNKNAASASYPSPSPRKYTGKNPLAVHDSEEPSTPRMQSAANLQSSPFEPESAFQPSARSRPQNHDPLMHRAILDKNYRIQATPHTQRKQRQQQQATAAKGTPATATKKAPWDDSPQSSPEIAAPQLRSELFSPAKGAPRTPGVSVLTPAARKTGLAAPKTSTGMSLFSPNDKAYTATQERTRASQFFDESDEDDDLAEMSPPKTMQFHIPQSRLVQTPAREASKKIVDDLLLTAGADATDDIEGESEAFDEASPSVIRRAYDVEDDTF</sequence>
<feature type="region of interest" description="Disordered" evidence="2">
    <location>
        <begin position="588"/>
        <end position="626"/>
    </location>
</feature>
<name>A0AAI8Z6P9_9PEZI</name>
<dbReference type="AlphaFoldDB" id="A0AAI8Z6P9"/>
<dbReference type="Proteomes" id="UP001296104">
    <property type="component" value="Unassembled WGS sequence"/>
</dbReference>
<feature type="repeat" description="ANK" evidence="1">
    <location>
        <begin position="346"/>
        <end position="378"/>
    </location>
</feature>
<dbReference type="EMBL" id="CAVMBE010000087">
    <property type="protein sequence ID" value="CAK4033478.1"/>
    <property type="molecule type" value="Genomic_DNA"/>
</dbReference>
<evidence type="ECO:0000313" key="4">
    <source>
        <dbReference type="EMBL" id="CAK4033478.1"/>
    </source>
</evidence>
<organism evidence="4 5">
    <name type="scientific">Lecanosticta acicola</name>
    <dbReference type="NCBI Taxonomy" id="111012"/>
    <lineage>
        <taxon>Eukaryota</taxon>
        <taxon>Fungi</taxon>
        <taxon>Dikarya</taxon>
        <taxon>Ascomycota</taxon>
        <taxon>Pezizomycotina</taxon>
        <taxon>Dothideomycetes</taxon>
        <taxon>Dothideomycetidae</taxon>
        <taxon>Mycosphaerellales</taxon>
        <taxon>Mycosphaerellaceae</taxon>
        <taxon>Lecanosticta</taxon>
    </lineage>
</organism>
<feature type="compositionally biased region" description="Polar residues" evidence="2">
    <location>
        <begin position="436"/>
        <end position="449"/>
    </location>
</feature>
<dbReference type="Pfam" id="PF00023">
    <property type="entry name" value="Ank"/>
    <property type="match status" value="1"/>
</dbReference>
<dbReference type="InterPro" id="IPR002110">
    <property type="entry name" value="Ankyrin_rpt"/>
</dbReference>
<dbReference type="InterPro" id="IPR010730">
    <property type="entry name" value="HET"/>
</dbReference>
<feature type="repeat" description="ANK" evidence="1">
    <location>
        <begin position="313"/>
        <end position="345"/>
    </location>
</feature>
<dbReference type="SMART" id="SM00248">
    <property type="entry name" value="ANK"/>
    <property type="match status" value="4"/>
</dbReference>
<protein>
    <submittedName>
        <fullName evidence="4">DASH complex subunit ask1</fullName>
    </submittedName>
</protein>
<dbReference type="PROSITE" id="PS50297">
    <property type="entry name" value="ANK_REP_REGION"/>
    <property type="match status" value="3"/>
</dbReference>
<feature type="compositionally biased region" description="Polar residues" evidence="2">
    <location>
        <begin position="475"/>
        <end position="500"/>
    </location>
</feature>
<reference evidence="4" key="1">
    <citation type="submission" date="2023-11" db="EMBL/GenBank/DDBJ databases">
        <authorList>
            <person name="Alioto T."/>
            <person name="Alioto T."/>
            <person name="Gomez Garrido J."/>
        </authorList>
    </citation>
    <scope>NUCLEOTIDE SEQUENCE</scope>
</reference>
<gene>
    <name evidence="4" type="ORF">LECACI_7A008636</name>
</gene>
<feature type="compositionally biased region" description="Low complexity" evidence="2">
    <location>
        <begin position="597"/>
        <end position="614"/>
    </location>
</feature>
<accession>A0AAI8Z6P9</accession>
<keyword evidence="1" id="KW-0040">ANK repeat</keyword>
<feature type="compositionally biased region" description="Low complexity" evidence="2">
    <location>
        <begin position="501"/>
        <end position="516"/>
    </location>
</feature>
<dbReference type="Pfam" id="PF12796">
    <property type="entry name" value="Ank_2"/>
    <property type="match status" value="1"/>
</dbReference>
<dbReference type="PROSITE" id="PS50088">
    <property type="entry name" value="ANK_REPEAT"/>
    <property type="match status" value="3"/>
</dbReference>
<dbReference type="SUPFAM" id="SSF48403">
    <property type="entry name" value="Ankyrin repeat"/>
    <property type="match status" value="1"/>
</dbReference>
<evidence type="ECO:0000259" key="3">
    <source>
        <dbReference type="Pfam" id="PF06985"/>
    </source>
</evidence>
<feature type="domain" description="Heterokaryon incompatibility" evidence="3">
    <location>
        <begin position="25"/>
        <end position="115"/>
    </location>
</feature>
<dbReference type="InterPro" id="IPR036770">
    <property type="entry name" value="Ankyrin_rpt-contain_sf"/>
</dbReference>
<comment type="caution">
    <text evidence="4">The sequence shown here is derived from an EMBL/GenBank/DDBJ whole genome shotgun (WGS) entry which is preliminary data.</text>
</comment>
<evidence type="ECO:0000256" key="1">
    <source>
        <dbReference type="PROSITE-ProRule" id="PRU00023"/>
    </source>
</evidence>
<proteinExistence type="predicted"/>